<keyword evidence="2" id="KW-0614">Plasmid</keyword>
<name>D2QV35_SPILD</name>
<feature type="signal peptide" evidence="1">
    <location>
        <begin position="1"/>
        <end position="20"/>
    </location>
</feature>
<dbReference type="HOGENOM" id="CLU_946304_0_0_10"/>
<dbReference type="KEGG" id="sli:Slin_6711"/>
<evidence type="ECO:0000313" key="2">
    <source>
        <dbReference type="EMBL" id="ADB42667.1"/>
    </source>
</evidence>
<evidence type="ECO:0000313" key="3">
    <source>
        <dbReference type="Proteomes" id="UP000002028"/>
    </source>
</evidence>
<dbReference type="EMBL" id="CP001770">
    <property type="protein sequence ID" value="ADB42667.1"/>
    <property type="molecule type" value="Genomic_DNA"/>
</dbReference>
<protein>
    <recommendedName>
        <fullName evidence="4">SurA domain protein</fullName>
    </recommendedName>
</protein>
<proteinExistence type="predicted"/>
<gene>
    <name evidence="2" type="ordered locus">Slin_6711</name>
</gene>
<feature type="chain" id="PRO_5003035775" description="SurA domain protein" evidence="1">
    <location>
        <begin position="21"/>
        <end position="294"/>
    </location>
</feature>
<accession>D2QV35</accession>
<geneLocation type="plasmid" evidence="2 3">
    <name>pSLIN01</name>
</geneLocation>
<evidence type="ECO:0000256" key="1">
    <source>
        <dbReference type="SAM" id="SignalP"/>
    </source>
</evidence>
<organism evidence="2 3">
    <name type="scientific">Spirosoma linguale (strain ATCC 33905 / DSM 74 / LMG 10896 / Claus 1)</name>
    <dbReference type="NCBI Taxonomy" id="504472"/>
    <lineage>
        <taxon>Bacteria</taxon>
        <taxon>Pseudomonadati</taxon>
        <taxon>Bacteroidota</taxon>
        <taxon>Cytophagia</taxon>
        <taxon>Cytophagales</taxon>
        <taxon>Cytophagaceae</taxon>
        <taxon>Spirosoma</taxon>
    </lineage>
</organism>
<dbReference type="Proteomes" id="UP000002028">
    <property type="component" value="Plasmid pSLIN01"/>
</dbReference>
<keyword evidence="1" id="KW-0732">Signal</keyword>
<keyword evidence="3" id="KW-1185">Reference proteome</keyword>
<reference evidence="2 3" key="1">
    <citation type="journal article" date="2010" name="Stand. Genomic Sci.">
        <title>Complete genome sequence of Spirosoma linguale type strain (1).</title>
        <authorList>
            <person name="Lail K."/>
            <person name="Sikorski J."/>
            <person name="Saunders E."/>
            <person name="Lapidus A."/>
            <person name="Glavina Del Rio T."/>
            <person name="Copeland A."/>
            <person name="Tice H."/>
            <person name="Cheng J.-F."/>
            <person name="Lucas S."/>
            <person name="Nolan M."/>
            <person name="Bruce D."/>
            <person name="Goodwin L."/>
            <person name="Pitluck S."/>
            <person name="Ivanova N."/>
            <person name="Mavromatis K."/>
            <person name="Ovchinnikova G."/>
            <person name="Pati A."/>
            <person name="Chen A."/>
            <person name="Palaniappan K."/>
            <person name="Land M."/>
            <person name="Hauser L."/>
            <person name="Chang Y.-J."/>
            <person name="Jeffries C.D."/>
            <person name="Chain P."/>
            <person name="Brettin T."/>
            <person name="Detter J.C."/>
            <person name="Schuetze A."/>
            <person name="Rohde M."/>
            <person name="Tindall B.J."/>
            <person name="Goeker M."/>
            <person name="Bristow J."/>
            <person name="Eisen J.A."/>
            <person name="Markowitz V."/>
            <person name="Hugenholtz P."/>
            <person name="Kyrpides N.C."/>
            <person name="Klenk H.-P."/>
            <person name="Chen F."/>
        </authorList>
    </citation>
    <scope>NUCLEOTIDE SEQUENCE [LARGE SCALE GENOMIC DNA]</scope>
    <source>
        <strain evidence="3">ATCC 33905 / DSM 74 / LMG 10896 / Claus 1</strain>
    </source>
</reference>
<dbReference type="AlphaFoldDB" id="D2QV35"/>
<evidence type="ECO:0008006" key="4">
    <source>
        <dbReference type="Google" id="ProtNLM"/>
    </source>
</evidence>
<sequence length="294" mass="33324">MKKRTLYWVWLGCVAGTANAQMPSANAIPTGNRGSNVIQSEIDQLLSMSESDIMAGLKDAGLDYGELIKEKVMDEVVKGIADATVLAPIATEIMELYQKQKNKDLAKAIEKLKRTWKDGQERINKVRYQDFKVKYTYQQAMNKAPLDVMQGTRRQAIDESVKALWTDGLPVAITITDPTNARLMKEDIDARYPNEDRNAGPIGWTVLASARSSLLADDKTLKAKMALVEKQGQTAYLSPADRLRLLREIDKESKARRTTLLAMDKITSQGLDYYKYQRNRKAYQTKYLRTQSYR</sequence>
<dbReference type="RefSeq" id="WP_012931149.1">
    <property type="nucleotide sequence ID" value="NC_013731.1"/>
</dbReference>